<accession>A0ABR4C343</accession>
<comment type="caution">
    <text evidence="2">The sequence shown here is derived from an EMBL/GenBank/DDBJ whole genome shotgun (WGS) entry which is preliminary data.</text>
</comment>
<sequence>MFSLIPTTIVTAILIAVAEAITVCQLQCVACNRDSCLSAVLASGQTPFPSSAKSDCSSFFKKTVTPVVTSTQVLDSTTTANPTSSIVSNALTKTVVFTILVTSTSISIATVLSTSILTSLSTAQVTSAPTITITESELVTVTQQSTAFQGSFEKKRDTEQDIEIIPPRPAPMAARDIEGCAASPSFVTSSPTHVPNYAFLCGGTSRYSSACRCNGVSASTVTAPTSTSTVTLNTGPTVIPTSTITQIATQTETDSTTQSTLQKVIETTTLLIQQTTTIFLTETTVLPTTTTLDISSTATVIAVTTLQPLVCNTFILQTSGGTAVDGKYVRSQGQSQKQAFTSDDTFATIFHLDTAGRLVNGNLIANTDNVAIYYIYDETASTIANQGYPVLTCSIKQNGANTGILSCTSHGANTFAVAPLIGPGDPGPGPALLFGTCSSSDCRLATLTAICLAEGNLNQLDP</sequence>
<gene>
    <name evidence="2" type="ORF">VTL71DRAFT_4840</name>
</gene>
<evidence type="ECO:0000256" key="1">
    <source>
        <dbReference type="SAM" id="SignalP"/>
    </source>
</evidence>
<proteinExistence type="predicted"/>
<organism evidence="2 3">
    <name type="scientific">Oculimacula yallundae</name>
    <dbReference type="NCBI Taxonomy" id="86028"/>
    <lineage>
        <taxon>Eukaryota</taxon>
        <taxon>Fungi</taxon>
        <taxon>Dikarya</taxon>
        <taxon>Ascomycota</taxon>
        <taxon>Pezizomycotina</taxon>
        <taxon>Leotiomycetes</taxon>
        <taxon>Helotiales</taxon>
        <taxon>Ploettnerulaceae</taxon>
        <taxon>Oculimacula</taxon>
    </lineage>
</organism>
<evidence type="ECO:0000313" key="3">
    <source>
        <dbReference type="Proteomes" id="UP001595075"/>
    </source>
</evidence>
<reference evidence="2 3" key="1">
    <citation type="journal article" date="2024" name="Commun. Biol.">
        <title>Comparative genomic analysis of thermophilic fungi reveals convergent evolutionary adaptations and gene losses.</title>
        <authorList>
            <person name="Steindorff A.S."/>
            <person name="Aguilar-Pontes M.V."/>
            <person name="Robinson A.J."/>
            <person name="Andreopoulos B."/>
            <person name="LaButti K."/>
            <person name="Kuo A."/>
            <person name="Mondo S."/>
            <person name="Riley R."/>
            <person name="Otillar R."/>
            <person name="Haridas S."/>
            <person name="Lipzen A."/>
            <person name="Grimwood J."/>
            <person name="Schmutz J."/>
            <person name="Clum A."/>
            <person name="Reid I.D."/>
            <person name="Moisan M.C."/>
            <person name="Butler G."/>
            <person name="Nguyen T.T.M."/>
            <person name="Dewar K."/>
            <person name="Conant G."/>
            <person name="Drula E."/>
            <person name="Henrissat B."/>
            <person name="Hansel C."/>
            <person name="Singer S."/>
            <person name="Hutchinson M.I."/>
            <person name="de Vries R.P."/>
            <person name="Natvig D.O."/>
            <person name="Powell A.J."/>
            <person name="Tsang A."/>
            <person name="Grigoriev I.V."/>
        </authorList>
    </citation>
    <scope>NUCLEOTIDE SEQUENCE [LARGE SCALE GENOMIC DNA]</scope>
    <source>
        <strain evidence="2 3">CBS 494.80</strain>
    </source>
</reference>
<evidence type="ECO:0000313" key="2">
    <source>
        <dbReference type="EMBL" id="KAL2064346.1"/>
    </source>
</evidence>
<keyword evidence="1" id="KW-0732">Signal</keyword>
<keyword evidence="3" id="KW-1185">Reference proteome</keyword>
<dbReference type="EMBL" id="JAZHXI010000014">
    <property type="protein sequence ID" value="KAL2064346.1"/>
    <property type="molecule type" value="Genomic_DNA"/>
</dbReference>
<feature type="chain" id="PRO_5047404649" evidence="1">
    <location>
        <begin position="21"/>
        <end position="462"/>
    </location>
</feature>
<feature type="signal peptide" evidence="1">
    <location>
        <begin position="1"/>
        <end position="20"/>
    </location>
</feature>
<dbReference type="Proteomes" id="UP001595075">
    <property type="component" value="Unassembled WGS sequence"/>
</dbReference>
<protein>
    <submittedName>
        <fullName evidence="2">Uncharacterized protein</fullName>
    </submittedName>
</protein>
<name>A0ABR4C343_9HELO</name>